<sequence length="84" mass="8790">TGRLYDLLLAPFTVPLIMALARRCENDPLTAEGTAAVAAGGDNPYGRLSISMRAGRGKSLAGRGGGLLTRAPRNGRRLKGGKRL</sequence>
<organism evidence="2 3">
    <name type="scientific">Streptomyces caatingaensis</name>
    <dbReference type="NCBI Taxonomy" id="1678637"/>
    <lineage>
        <taxon>Bacteria</taxon>
        <taxon>Bacillati</taxon>
        <taxon>Actinomycetota</taxon>
        <taxon>Actinomycetes</taxon>
        <taxon>Kitasatosporales</taxon>
        <taxon>Streptomycetaceae</taxon>
        <taxon>Streptomyces</taxon>
    </lineage>
</organism>
<feature type="non-terminal residue" evidence="2">
    <location>
        <position position="1"/>
    </location>
</feature>
<comment type="caution">
    <text evidence="2">The sequence shown here is derived from an EMBL/GenBank/DDBJ whole genome shotgun (WGS) entry which is preliminary data.</text>
</comment>
<evidence type="ECO:0000256" key="1">
    <source>
        <dbReference type="SAM" id="MobiDB-lite"/>
    </source>
</evidence>
<keyword evidence="3" id="KW-1185">Reference proteome</keyword>
<reference evidence="3" key="1">
    <citation type="submission" date="2015-07" db="EMBL/GenBank/DDBJ databases">
        <title>Draft genome sequence of Streptomyces sp. CMAA 1322, a bacterium isolated from Caatinga biome, from dry forest semiarid of Brazil.</title>
        <authorList>
            <person name="Santos S.N."/>
            <person name="Gacesa R."/>
            <person name="Taketani R.G."/>
            <person name="Long P.F."/>
            <person name="Melo I.S."/>
        </authorList>
    </citation>
    <scope>NUCLEOTIDE SEQUENCE [LARGE SCALE GENOMIC DNA]</scope>
    <source>
        <strain evidence="3">CMAA 1322</strain>
    </source>
</reference>
<dbReference type="AlphaFoldDB" id="A0A0K9XK41"/>
<evidence type="ECO:0000313" key="3">
    <source>
        <dbReference type="Proteomes" id="UP000037288"/>
    </source>
</evidence>
<feature type="compositionally biased region" description="Basic residues" evidence="1">
    <location>
        <begin position="73"/>
        <end position="84"/>
    </location>
</feature>
<evidence type="ECO:0000313" key="2">
    <source>
        <dbReference type="EMBL" id="KNB53047.1"/>
    </source>
</evidence>
<proteinExistence type="predicted"/>
<dbReference type="EMBL" id="LFXA01000004">
    <property type="protein sequence ID" value="KNB53047.1"/>
    <property type="molecule type" value="Genomic_DNA"/>
</dbReference>
<protein>
    <submittedName>
        <fullName evidence="2">Rod shape-determining protein MreD</fullName>
    </submittedName>
</protein>
<dbReference type="PATRIC" id="fig|1678637.3.peg.2305"/>
<feature type="region of interest" description="Disordered" evidence="1">
    <location>
        <begin position="61"/>
        <end position="84"/>
    </location>
</feature>
<dbReference type="Proteomes" id="UP000037288">
    <property type="component" value="Unassembled WGS sequence"/>
</dbReference>
<name>A0A0K9XK41_9ACTN</name>
<gene>
    <name evidence="2" type="ORF">AC230_10695</name>
</gene>
<accession>A0A0K9XK41</accession>
<dbReference type="STRING" id="1678637.AC230_10695"/>